<accession>A0A369QB40</accession>
<dbReference type="RefSeq" id="WP_115366862.1">
    <property type="nucleotide sequence ID" value="NZ_QBKA01000002.1"/>
</dbReference>
<evidence type="ECO:0000313" key="2">
    <source>
        <dbReference type="EMBL" id="RDC60765.1"/>
    </source>
</evidence>
<keyword evidence="1" id="KW-1133">Transmembrane helix</keyword>
<reference evidence="2 3" key="1">
    <citation type="submission" date="2018-04" db="EMBL/GenBank/DDBJ databases">
        <title>Altererythrobacter sp. HME9302 genome sequencing and assembly.</title>
        <authorList>
            <person name="Kang H."/>
            <person name="Kim H."/>
            <person name="Joh K."/>
        </authorList>
    </citation>
    <scope>NUCLEOTIDE SEQUENCE [LARGE SCALE GENOMIC DNA]</scope>
    <source>
        <strain evidence="2 3">HME9302</strain>
    </source>
</reference>
<keyword evidence="3" id="KW-1185">Reference proteome</keyword>
<feature type="transmembrane region" description="Helical" evidence="1">
    <location>
        <begin position="200"/>
        <end position="222"/>
    </location>
</feature>
<keyword evidence="1" id="KW-0812">Transmembrane</keyword>
<dbReference type="InterPro" id="IPR009495">
    <property type="entry name" value="NrsF"/>
</dbReference>
<name>A0A369QB40_9SPHN</name>
<sequence>MNDTTPRRGTPRTEESGTSGVLIDSLAESLTPVRPMRMVEGAAMLVLAAVATVLGVSLISGLWNGGLTGAASPFFYIVNGLLLVLGLASASTALRLAFPRVGNRHDGPLWAMAMVAILPLVAILTLAVGDGGISVVVQFPYGLGCAAAAIAASTISAAALFAFLKRGAPVSLPAAGLHLGVAAGALGSVAYGLSCPLDGFGHLAIYHVAPVMVTGLLGRLAVPRLLRW</sequence>
<evidence type="ECO:0000256" key="1">
    <source>
        <dbReference type="SAM" id="Phobius"/>
    </source>
</evidence>
<dbReference type="OrthoDB" id="7390889at2"/>
<evidence type="ECO:0000313" key="3">
    <source>
        <dbReference type="Proteomes" id="UP000253727"/>
    </source>
</evidence>
<dbReference type="AlphaFoldDB" id="A0A369QB40"/>
<organism evidence="2 3">
    <name type="scientific">Alteripontixanthobacter maritimus</name>
    <dbReference type="NCBI Taxonomy" id="2161824"/>
    <lineage>
        <taxon>Bacteria</taxon>
        <taxon>Pseudomonadati</taxon>
        <taxon>Pseudomonadota</taxon>
        <taxon>Alphaproteobacteria</taxon>
        <taxon>Sphingomonadales</taxon>
        <taxon>Erythrobacteraceae</taxon>
        <taxon>Alteripontixanthobacter</taxon>
    </lineage>
</organism>
<feature type="transmembrane region" description="Helical" evidence="1">
    <location>
        <begin position="42"/>
        <end position="63"/>
    </location>
</feature>
<comment type="caution">
    <text evidence="2">The sequence shown here is derived from an EMBL/GenBank/DDBJ whole genome shotgun (WGS) entry which is preliminary data.</text>
</comment>
<keyword evidence="1" id="KW-0472">Membrane</keyword>
<protein>
    <submittedName>
        <fullName evidence="2">Uncharacterized protein</fullName>
    </submittedName>
</protein>
<feature type="transmembrane region" description="Helical" evidence="1">
    <location>
        <begin position="109"/>
        <end position="129"/>
    </location>
</feature>
<dbReference type="EMBL" id="QBKA01000002">
    <property type="protein sequence ID" value="RDC60765.1"/>
    <property type="molecule type" value="Genomic_DNA"/>
</dbReference>
<proteinExistence type="predicted"/>
<feature type="transmembrane region" description="Helical" evidence="1">
    <location>
        <begin position="75"/>
        <end position="97"/>
    </location>
</feature>
<feature type="transmembrane region" description="Helical" evidence="1">
    <location>
        <begin position="141"/>
        <end position="164"/>
    </location>
</feature>
<dbReference type="Proteomes" id="UP000253727">
    <property type="component" value="Unassembled WGS sequence"/>
</dbReference>
<feature type="transmembrane region" description="Helical" evidence="1">
    <location>
        <begin position="176"/>
        <end position="194"/>
    </location>
</feature>
<dbReference type="Pfam" id="PF06532">
    <property type="entry name" value="NrsF"/>
    <property type="match status" value="1"/>
</dbReference>
<gene>
    <name evidence="2" type="ORF">HME9302_01981</name>
</gene>